<evidence type="ECO:0000256" key="7">
    <source>
        <dbReference type="ARBA" id="ARBA00022840"/>
    </source>
</evidence>
<dbReference type="PANTHER" id="PTHR43065:SF10">
    <property type="entry name" value="PEROXIDE STRESS-ACTIVATED HISTIDINE KINASE MAK3"/>
    <property type="match status" value="1"/>
</dbReference>
<dbReference type="Gene3D" id="3.30.565.10">
    <property type="entry name" value="Histidine kinase-like ATPase, C-terminal domain"/>
    <property type="match status" value="1"/>
</dbReference>
<dbReference type="Gene3D" id="3.30.450.20">
    <property type="entry name" value="PAS domain"/>
    <property type="match status" value="1"/>
</dbReference>
<dbReference type="SUPFAM" id="SSF55785">
    <property type="entry name" value="PYP-like sensor domain (PAS domain)"/>
    <property type="match status" value="1"/>
</dbReference>
<dbReference type="EMBL" id="JBHSDR010000006">
    <property type="protein sequence ID" value="MFC4295165.1"/>
    <property type="molecule type" value="Genomic_DNA"/>
</dbReference>
<evidence type="ECO:0000256" key="6">
    <source>
        <dbReference type="ARBA" id="ARBA00022777"/>
    </source>
</evidence>
<dbReference type="InterPro" id="IPR003594">
    <property type="entry name" value="HATPase_dom"/>
</dbReference>
<dbReference type="SMART" id="SM00388">
    <property type="entry name" value="HisKA"/>
    <property type="match status" value="1"/>
</dbReference>
<feature type="domain" description="Histidine kinase" evidence="9">
    <location>
        <begin position="141"/>
        <end position="362"/>
    </location>
</feature>
<dbReference type="InterPro" id="IPR005467">
    <property type="entry name" value="His_kinase_dom"/>
</dbReference>
<dbReference type="InterPro" id="IPR036097">
    <property type="entry name" value="HisK_dim/P_sf"/>
</dbReference>
<dbReference type="Pfam" id="PF02518">
    <property type="entry name" value="HATPase_c"/>
    <property type="match status" value="1"/>
</dbReference>
<dbReference type="SMART" id="SM00387">
    <property type="entry name" value="HATPase_c"/>
    <property type="match status" value="1"/>
</dbReference>
<keyword evidence="6" id="KW-0418">Kinase</keyword>
<evidence type="ECO:0000256" key="8">
    <source>
        <dbReference type="ARBA" id="ARBA00023012"/>
    </source>
</evidence>
<comment type="caution">
    <text evidence="11">The sequence shown here is derived from an EMBL/GenBank/DDBJ whole genome shotgun (WGS) entry which is preliminary data.</text>
</comment>
<dbReference type="RefSeq" id="WP_379538650.1">
    <property type="nucleotide sequence ID" value="NZ_JBHSDR010000006.1"/>
</dbReference>
<dbReference type="InterPro" id="IPR003661">
    <property type="entry name" value="HisK_dim/P_dom"/>
</dbReference>
<evidence type="ECO:0000256" key="3">
    <source>
        <dbReference type="ARBA" id="ARBA00022553"/>
    </source>
</evidence>
<organism evidence="11 12">
    <name type="scientific">Novosphingobium tardum</name>
    <dbReference type="NCBI Taxonomy" id="1538021"/>
    <lineage>
        <taxon>Bacteria</taxon>
        <taxon>Pseudomonadati</taxon>
        <taxon>Pseudomonadota</taxon>
        <taxon>Alphaproteobacteria</taxon>
        <taxon>Sphingomonadales</taxon>
        <taxon>Sphingomonadaceae</taxon>
        <taxon>Novosphingobium</taxon>
    </lineage>
</organism>
<dbReference type="PROSITE" id="PS50112">
    <property type="entry name" value="PAS"/>
    <property type="match status" value="1"/>
</dbReference>
<keyword evidence="4" id="KW-0808">Transferase</keyword>
<proteinExistence type="predicted"/>
<keyword evidence="12" id="KW-1185">Reference proteome</keyword>
<comment type="catalytic activity">
    <reaction evidence="1">
        <text>ATP + protein L-histidine = ADP + protein N-phospho-L-histidine.</text>
        <dbReference type="EC" id="2.7.13.3"/>
    </reaction>
</comment>
<name>A0ABV8RRE5_9SPHN</name>
<dbReference type="SUPFAM" id="SSF55874">
    <property type="entry name" value="ATPase domain of HSP90 chaperone/DNA topoisomerase II/histidine kinase"/>
    <property type="match status" value="1"/>
</dbReference>
<sequence length="375" mass="39616">MSGLADFRRPDPQRIVASLPLAVLLVGPDLTIAAANPAAEQLTGQGARRLIGRPVRALLDLDQPRVLEALGEGDAQLLARGVVTRIAGRETRPLDIAIAPVAHCPGWQLLTLNEPIGVEALTGDGAGSGAGEGIALRAPEVLAHEIKNPLAGIRGAAQLLARKLGDDDLALTGLITSEVDRIAKLIDRMQSLSRAGTEPSAPCNLHEAVRRAQAVIAAGSNGSWSIEEEFDPSLPPILASADALVQVVLNLLTNAREASNGVRNPRVIVSTRFASGIRLVGGKDRAPVRLPIELRVSDNGPGVDPALRDHIFDPFVTGKDHGQGLGLAMVQKLVREMNGRITHDRDAATSLTHFRVHLPVAAERPMPAQREASAK</sequence>
<evidence type="ECO:0000313" key="11">
    <source>
        <dbReference type="EMBL" id="MFC4295165.1"/>
    </source>
</evidence>
<accession>A0ABV8RRE5</accession>
<dbReference type="InterPro" id="IPR000014">
    <property type="entry name" value="PAS"/>
</dbReference>
<evidence type="ECO:0000313" key="12">
    <source>
        <dbReference type="Proteomes" id="UP001595828"/>
    </source>
</evidence>
<evidence type="ECO:0000259" key="9">
    <source>
        <dbReference type="PROSITE" id="PS50109"/>
    </source>
</evidence>
<gene>
    <name evidence="11" type="ORF">ACFO0A_08860</name>
</gene>
<evidence type="ECO:0000256" key="2">
    <source>
        <dbReference type="ARBA" id="ARBA00012438"/>
    </source>
</evidence>
<keyword evidence="8" id="KW-0902">Two-component regulatory system</keyword>
<dbReference type="InterPro" id="IPR004358">
    <property type="entry name" value="Sig_transdc_His_kin-like_C"/>
</dbReference>
<keyword evidence="3" id="KW-0597">Phosphoprotein</keyword>
<dbReference type="PANTHER" id="PTHR43065">
    <property type="entry name" value="SENSOR HISTIDINE KINASE"/>
    <property type="match status" value="1"/>
</dbReference>
<keyword evidence="5" id="KW-0547">Nucleotide-binding</keyword>
<evidence type="ECO:0000256" key="1">
    <source>
        <dbReference type="ARBA" id="ARBA00000085"/>
    </source>
</evidence>
<dbReference type="PRINTS" id="PR00344">
    <property type="entry name" value="BCTRLSENSOR"/>
</dbReference>
<dbReference type="PROSITE" id="PS50109">
    <property type="entry name" value="HIS_KIN"/>
    <property type="match status" value="1"/>
</dbReference>
<reference evidence="12" key="1">
    <citation type="journal article" date="2019" name="Int. J. Syst. Evol. Microbiol.">
        <title>The Global Catalogue of Microorganisms (GCM) 10K type strain sequencing project: providing services to taxonomists for standard genome sequencing and annotation.</title>
        <authorList>
            <consortium name="The Broad Institute Genomics Platform"/>
            <consortium name="The Broad Institute Genome Sequencing Center for Infectious Disease"/>
            <person name="Wu L."/>
            <person name="Ma J."/>
        </authorList>
    </citation>
    <scope>NUCLEOTIDE SEQUENCE [LARGE SCALE GENOMIC DNA]</scope>
    <source>
        <strain evidence="12">CGMCC 1.12989</strain>
    </source>
</reference>
<dbReference type="SMART" id="SM00091">
    <property type="entry name" value="PAS"/>
    <property type="match status" value="1"/>
</dbReference>
<dbReference type="SUPFAM" id="SSF47384">
    <property type="entry name" value="Homodimeric domain of signal transducing histidine kinase"/>
    <property type="match status" value="1"/>
</dbReference>
<evidence type="ECO:0000256" key="5">
    <source>
        <dbReference type="ARBA" id="ARBA00022741"/>
    </source>
</evidence>
<dbReference type="Pfam" id="PF00512">
    <property type="entry name" value="HisKA"/>
    <property type="match status" value="1"/>
</dbReference>
<dbReference type="CDD" id="cd00130">
    <property type="entry name" value="PAS"/>
    <property type="match status" value="1"/>
</dbReference>
<dbReference type="Gene3D" id="1.10.287.130">
    <property type="match status" value="1"/>
</dbReference>
<dbReference type="Proteomes" id="UP001595828">
    <property type="component" value="Unassembled WGS sequence"/>
</dbReference>
<evidence type="ECO:0000256" key="4">
    <source>
        <dbReference type="ARBA" id="ARBA00022679"/>
    </source>
</evidence>
<dbReference type="Pfam" id="PF08448">
    <property type="entry name" value="PAS_4"/>
    <property type="match status" value="1"/>
</dbReference>
<dbReference type="InterPro" id="IPR013656">
    <property type="entry name" value="PAS_4"/>
</dbReference>
<dbReference type="EC" id="2.7.13.3" evidence="2"/>
<dbReference type="InterPro" id="IPR035965">
    <property type="entry name" value="PAS-like_dom_sf"/>
</dbReference>
<feature type="domain" description="PAS" evidence="10">
    <location>
        <begin position="8"/>
        <end position="81"/>
    </location>
</feature>
<dbReference type="CDD" id="cd00082">
    <property type="entry name" value="HisKA"/>
    <property type="match status" value="1"/>
</dbReference>
<keyword evidence="7" id="KW-0067">ATP-binding</keyword>
<evidence type="ECO:0000259" key="10">
    <source>
        <dbReference type="PROSITE" id="PS50112"/>
    </source>
</evidence>
<protein>
    <recommendedName>
        <fullName evidence="2">histidine kinase</fullName>
        <ecNumber evidence="2">2.7.13.3</ecNumber>
    </recommendedName>
</protein>
<dbReference type="InterPro" id="IPR036890">
    <property type="entry name" value="HATPase_C_sf"/>
</dbReference>